<name>A0A081D2W4_9HYPH</name>
<accession>A0A081D2W4</accession>
<dbReference type="eggNOG" id="ENOG5033B8C">
    <property type="taxonomic scope" value="Bacteria"/>
</dbReference>
<comment type="caution">
    <text evidence="3">The sequence shown here is derived from an EMBL/GenBank/DDBJ whole genome shotgun (WGS) entry which is preliminary data.</text>
</comment>
<dbReference type="OrthoDB" id="8401178at2"/>
<feature type="compositionally biased region" description="Basic and acidic residues" evidence="1">
    <location>
        <begin position="56"/>
        <end position="81"/>
    </location>
</feature>
<reference evidence="3 4" key="1">
    <citation type="submission" date="2014-08" db="EMBL/GenBank/DDBJ databases">
        <title>Whole genome shotgun sequence of Rhizobium rubi NBRC 13261.</title>
        <authorList>
            <person name="Katano-Makiyama Y."/>
            <person name="Hosoyama A."/>
            <person name="Hashimoto M."/>
            <person name="Hosoyama Y."/>
            <person name="Noguchi M."/>
            <person name="Tsuchikane K."/>
            <person name="Uohara A."/>
            <person name="Ohji S."/>
            <person name="Ichikawa N."/>
            <person name="Kimura A."/>
            <person name="Yamazoe A."/>
            <person name="Fujita N."/>
        </authorList>
    </citation>
    <scope>NUCLEOTIDE SEQUENCE [LARGE SCALE GENOMIC DNA]</scope>
    <source>
        <strain evidence="3 4">NBRC 13261</strain>
    </source>
</reference>
<feature type="region of interest" description="Disordered" evidence="1">
    <location>
        <begin position="27"/>
        <end position="81"/>
    </location>
</feature>
<dbReference type="Proteomes" id="UP000028701">
    <property type="component" value="Unassembled WGS sequence"/>
</dbReference>
<evidence type="ECO:0000313" key="4">
    <source>
        <dbReference type="Proteomes" id="UP000028701"/>
    </source>
</evidence>
<keyword evidence="2" id="KW-0732">Signal</keyword>
<sequence>MTIRLFSTAACAALLGLSLSTGAVQAQTSTDSMKQPDAMKTDTMSKDNMKMGSKADCMHKAGMEKDNMKKSDMMKTCDAMK</sequence>
<dbReference type="NCBIfam" id="TIGR02953">
    <property type="entry name" value="penta_MxKDx"/>
    <property type="match status" value="1"/>
</dbReference>
<feature type="compositionally biased region" description="Basic and acidic residues" evidence="1">
    <location>
        <begin position="37"/>
        <end position="49"/>
    </location>
</feature>
<organism evidence="3 4">
    <name type="scientific">Agrobacterium rubi TR3 = NBRC 13261</name>
    <dbReference type="NCBI Taxonomy" id="1368415"/>
    <lineage>
        <taxon>Bacteria</taxon>
        <taxon>Pseudomonadati</taxon>
        <taxon>Pseudomonadota</taxon>
        <taxon>Alphaproteobacteria</taxon>
        <taxon>Hyphomicrobiales</taxon>
        <taxon>Rhizobiaceae</taxon>
        <taxon>Rhizobium/Agrobacterium group</taxon>
        <taxon>Agrobacterium</taxon>
    </lineage>
</organism>
<feature type="signal peptide" evidence="2">
    <location>
        <begin position="1"/>
        <end position="26"/>
    </location>
</feature>
<dbReference type="EMBL" id="BBJU01000034">
    <property type="protein sequence ID" value="GAK73260.1"/>
    <property type="molecule type" value="Genomic_DNA"/>
</dbReference>
<evidence type="ECO:0008006" key="5">
    <source>
        <dbReference type="Google" id="ProtNLM"/>
    </source>
</evidence>
<dbReference type="InterPro" id="IPR014299">
    <property type="entry name" value="Penta_MxKDx"/>
</dbReference>
<proteinExistence type="predicted"/>
<evidence type="ECO:0000256" key="2">
    <source>
        <dbReference type="SAM" id="SignalP"/>
    </source>
</evidence>
<feature type="chain" id="PRO_5001756311" description="Pentapeptide MXKDX repeat protein" evidence="2">
    <location>
        <begin position="27"/>
        <end position="81"/>
    </location>
</feature>
<evidence type="ECO:0000313" key="3">
    <source>
        <dbReference type="EMBL" id="GAK73260.1"/>
    </source>
</evidence>
<dbReference type="AlphaFoldDB" id="A0A081D2W4"/>
<dbReference type="RefSeq" id="WP_045232680.1">
    <property type="nucleotide sequence ID" value="NZ_BBJU01000034.1"/>
</dbReference>
<protein>
    <recommendedName>
        <fullName evidence="5">Pentapeptide MXKDX repeat protein</fullName>
    </recommendedName>
</protein>
<evidence type="ECO:0000256" key="1">
    <source>
        <dbReference type="SAM" id="MobiDB-lite"/>
    </source>
</evidence>
<gene>
    <name evidence="3" type="ORF">RRU01S_34_00160</name>
</gene>